<dbReference type="SUPFAM" id="SSF50475">
    <property type="entry name" value="FMN-binding split barrel"/>
    <property type="match status" value="1"/>
</dbReference>
<dbReference type="STRING" id="1791.GCA_001049355_00503"/>
<dbReference type="KEGG" id="mauu:NCTC10437_01550"/>
<dbReference type="Proteomes" id="UP000279306">
    <property type="component" value="Chromosome"/>
</dbReference>
<keyword evidence="5" id="KW-1185">Reference proteome</keyword>
<dbReference type="EC" id="1.5.1.36" evidence="4"/>
<dbReference type="OrthoDB" id="9792858at2"/>
<dbReference type="InterPro" id="IPR050268">
    <property type="entry name" value="NADH-dep_flavin_reductase"/>
</dbReference>
<dbReference type="InterPro" id="IPR002563">
    <property type="entry name" value="Flavin_Rdtase-like_dom"/>
</dbReference>
<evidence type="ECO:0000313" key="5">
    <source>
        <dbReference type="Proteomes" id="UP000279306"/>
    </source>
</evidence>
<accession>A0A448IK05</accession>
<comment type="similarity">
    <text evidence="1">Belongs to the non-flavoprotein flavin reductase family.</text>
</comment>
<evidence type="ECO:0000259" key="3">
    <source>
        <dbReference type="SMART" id="SM00903"/>
    </source>
</evidence>
<organism evidence="4 5">
    <name type="scientific">Mycolicibacterium aurum</name>
    <name type="common">Mycobacterium aurum</name>
    <dbReference type="NCBI Taxonomy" id="1791"/>
    <lineage>
        <taxon>Bacteria</taxon>
        <taxon>Bacillati</taxon>
        <taxon>Actinomycetota</taxon>
        <taxon>Actinomycetes</taxon>
        <taxon>Mycobacteriales</taxon>
        <taxon>Mycobacteriaceae</taxon>
        <taxon>Mycolicibacterium</taxon>
    </lineage>
</organism>
<dbReference type="EMBL" id="LR134356">
    <property type="protein sequence ID" value="VEG52627.1"/>
    <property type="molecule type" value="Genomic_DNA"/>
</dbReference>
<dbReference type="InterPro" id="IPR012349">
    <property type="entry name" value="Split_barrel_FMN-bd"/>
</dbReference>
<protein>
    <submittedName>
        <fullName evidence="4">Oxidoreductase</fullName>
        <ecNumber evidence="4">1.5.1.36</ecNumber>
    </submittedName>
</protein>
<name>A0A448IK05_MYCAU</name>
<dbReference type="PANTHER" id="PTHR30466:SF11">
    <property type="entry name" value="FLAVIN-DEPENDENT MONOOXYGENASE, REDUCTASE SUBUNIT HSAB"/>
    <property type="match status" value="1"/>
</dbReference>
<keyword evidence="2 4" id="KW-0560">Oxidoreductase</keyword>
<dbReference type="GO" id="GO:0036382">
    <property type="term" value="F:flavin reductase (NADH) activity"/>
    <property type="evidence" value="ECO:0007669"/>
    <property type="project" value="UniProtKB-EC"/>
</dbReference>
<feature type="domain" description="Flavin reductase like" evidence="3">
    <location>
        <begin position="29"/>
        <end position="170"/>
    </location>
</feature>
<dbReference type="GO" id="GO:0042602">
    <property type="term" value="F:riboflavin reductase (NADPH) activity"/>
    <property type="evidence" value="ECO:0007669"/>
    <property type="project" value="TreeGrafter"/>
</dbReference>
<gene>
    <name evidence="4" type="primary">hsaB_2</name>
    <name evidence="4" type="ORF">NCTC10437_01550</name>
</gene>
<dbReference type="GO" id="GO:0010181">
    <property type="term" value="F:FMN binding"/>
    <property type="evidence" value="ECO:0007669"/>
    <property type="project" value="InterPro"/>
</dbReference>
<evidence type="ECO:0000256" key="2">
    <source>
        <dbReference type="ARBA" id="ARBA00023002"/>
    </source>
</evidence>
<dbReference type="AlphaFoldDB" id="A0A448IK05"/>
<reference evidence="4 5" key="1">
    <citation type="submission" date="2018-12" db="EMBL/GenBank/DDBJ databases">
        <authorList>
            <consortium name="Pathogen Informatics"/>
        </authorList>
    </citation>
    <scope>NUCLEOTIDE SEQUENCE [LARGE SCALE GENOMIC DNA]</scope>
    <source>
        <strain evidence="4 5">NCTC10437</strain>
    </source>
</reference>
<dbReference type="RefSeq" id="WP_048630412.1">
    <property type="nucleotide sequence ID" value="NZ_CVQQ01000001.1"/>
</dbReference>
<sequence length="174" mass="19076">MTREVTETAISADDLVPSTDDQKLLRRTFGCFPKGVAAVCAHIDNRPVGLTISSFTSVSLQPPLVSICVMRSSRRWTLLRQAERLGLSFLAREHEELCRCLASSDFDVLEGQHVTPEGAVLLPGATAWLDCSLYTELEAGDHTIALLRVHRLGARPAQAPLVFHASKFHQLVAT</sequence>
<dbReference type="Pfam" id="PF01613">
    <property type="entry name" value="Flavin_Reduct"/>
    <property type="match status" value="1"/>
</dbReference>
<evidence type="ECO:0000256" key="1">
    <source>
        <dbReference type="ARBA" id="ARBA00008898"/>
    </source>
</evidence>
<dbReference type="SMART" id="SM00903">
    <property type="entry name" value="Flavin_Reduct"/>
    <property type="match status" value="1"/>
</dbReference>
<dbReference type="PANTHER" id="PTHR30466">
    <property type="entry name" value="FLAVIN REDUCTASE"/>
    <property type="match status" value="1"/>
</dbReference>
<dbReference type="Gene3D" id="2.30.110.10">
    <property type="entry name" value="Electron Transport, Fmn-binding Protein, Chain A"/>
    <property type="match status" value="1"/>
</dbReference>
<evidence type="ECO:0000313" key="4">
    <source>
        <dbReference type="EMBL" id="VEG52627.1"/>
    </source>
</evidence>
<proteinExistence type="inferred from homology"/>